<dbReference type="GO" id="GO:0032259">
    <property type="term" value="P:methylation"/>
    <property type="evidence" value="ECO:0007669"/>
    <property type="project" value="UniProtKB-KW"/>
</dbReference>
<evidence type="ECO:0000259" key="2">
    <source>
        <dbReference type="Pfam" id="PF01035"/>
    </source>
</evidence>
<protein>
    <submittedName>
        <fullName evidence="3">Methyltransferase</fullName>
    </submittedName>
</protein>
<dbReference type="Proteomes" id="UP000621859">
    <property type="component" value="Unassembled WGS sequence"/>
</dbReference>
<dbReference type="PANTHER" id="PTHR42942:SF1">
    <property type="entry name" value="ALKYLTRANSFERASE-LIKE PROTEIN 1"/>
    <property type="match status" value="1"/>
</dbReference>
<evidence type="ECO:0000313" key="4">
    <source>
        <dbReference type="Proteomes" id="UP000621859"/>
    </source>
</evidence>
<dbReference type="Gene3D" id="1.10.10.10">
    <property type="entry name" value="Winged helix-like DNA-binding domain superfamily/Winged helix DNA-binding domain"/>
    <property type="match status" value="1"/>
</dbReference>
<keyword evidence="4" id="KW-1185">Reference proteome</keyword>
<dbReference type="Pfam" id="PF01035">
    <property type="entry name" value="DNA_binding_1"/>
    <property type="match status" value="1"/>
</dbReference>
<name>A0ABQ2PNZ8_9NEIS</name>
<feature type="domain" description="Methylated-DNA-[protein]-cysteine S-methyltransferase DNA binding" evidence="2">
    <location>
        <begin position="19"/>
        <end position="96"/>
    </location>
</feature>
<accession>A0ABQ2PNZ8</accession>
<comment type="caution">
    <text evidence="3">The sequence shown here is derived from an EMBL/GenBank/DDBJ whole genome shotgun (WGS) entry which is preliminary data.</text>
</comment>
<dbReference type="SUPFAM" id="SSF46767">
    <property type="entry name" value="Methylated DNA-protein cysteine methyltransferase, C-terminal domain"/>
    <property type="match status" value="1"/>
</dbReference>
<reference evidence="4" key="1">
    <citation type="journal article" date="2019" name="Int. J. Syst. Evol. Microbiol.">
        <title>The Global Catalogue of Microorganisms (GCM) 10K type strain sequencing project: providing services to taxonomists for standard genome sequencing and annotation.</title>
        <authorList>
            <consortium name="The Broad Institute Genomics Platform"/>
            <consortium name="The Broad Institute Genome Sequencing Center for Infectious Disease"/>
            <person name="Wu L."/>
            <person name="Ma J."/>
        </authorList>
    </citation>
    <scope>NUCLEOTIDE SEQUENCE [LARGE SCALE GENOMIC DNA]</scope>
    <source>
        <strain evidence="4">CGMCC 1.8860</strain>
    </source>
</reference>
<dbReference type="GO" id="GO:0008168">
    <property type="term" value="F:methyltransferase activity"/>
    <property type="evidence" value="ECO:0007669"/>
    <property type="project" value="UniProtKB-KW"/>
</dbReference>
<dbReference type="InterPro" id="IPR052520">
    <property type="entry name" value="ATL_DNA_repair"/>
</dbReference>
<evidence type="ECO:0000256" key="1">
    <source>
        <dbReference type="ARBA" id="ARBA00022763"/>
    </source>
</evidence>
<dbReference type="InterPro" id="IPR036388">
    <property type="entry name" value="WH-like_DNA-bd_sf"/>
</dbReference>
<keyword evidence="3" id="KW-0489">Methyltransferase</keyword>
<organism evidence="3 4">
    <name type="scientific">Silvimonas amylolytica</name>
    <dbReference type="NCBI Taxonomy" id="449663"/>
    <lineage>
        <taxon>Bacteria</taxon>
        <taxon>Pseudomonadati</taxon>
        <taxon>Pseudomonadota</taxon>
        <taxon>Betaproteobacteria</taxon>
        <taxon>Neisseriales</taxon>
        <taxon>Chitinibacteraceae</taxon>
        <taxon>Silvimonas</taxon>
    </lineage>
</organism>
<dbReference type="PANTHER" id="PTHR42942">
    <property type="entry name" value="6-O-METHYLGUANINE DNA METHYLTRANSFERASE"/>
    <property type="match status" value="1"/>
</dbReference>
<dbReference type="RefSeq" id="WP_268238908.1">
    <property type="nucleotide sequence ID" value="NZ_BMLY01000005.1"/>
</dbReference>
<dbReference type="EMBL" id="BMLY01000005">
    <property type="protein sequence ID" value="GGP27334.1"/>
    <property type="molecule type" value="Genomic_DNA"/>
</dbReference>
<dbReference type="InterPro" id="IPR036217">
    <property type="entry name" value="MethylDNA_cys_MeTrfase_DNAb"/>
</dbReference>
<keyword evidence="1" id="KW-0227">DNA damage</keyword>
<dbReference type="CDD" id="cd06445">
    <property type="entry name" value="ATase"/>
    <property type="match status" value="1"/>
</dbReference>
<proteinExistence type="predicted"/>
<dbReference type="InterPro" id="IPR014048">
    <property type="entry name" value="MethylDNA_cys_MeTrfase_DNA-bd"/>
</dbReference>
<evidence type="ECO:0000313" key="3">
    <source>
        <dbReference type="EMBL" id="GGP27334.1"/>
    </source>
</evidence>
<gene>
    <name evidence="3" type="ORF">GCM10010971_31530</name>
</gene>
<keyword evidence="3" id="KW-0808">Transferase</keyword>
<sequence>MPASRITAEKKVAAPSIYAAMLAVVAQIPHGRVASYGQIARLAGFPRNARMVGRALTQSGADVPWHRVVNHQGAISRRGLDGHDDLQRVLLEAEGIEFGLNGAINLEKWGWNP</sequence>